<comment type="similarity">
    <text evidence="2">Belongs to the TsaE family.</text>
</comment>
<evidence type="ECO:0000313" key="13">
    <source>
        <dbReference type="EMBL" id="GLS44665.1"/>
    </source>
</evidence>
<evidence type="ECO:0000256" key="9">
    <source>
        <dbReference type="ARBA" id="ARBA00022842"/>
    </source>
</evidence>
<dbReference type="Pfam" id="PF02367">
    <property type="entry name" value="TsaE"/>
    <property type="match status" value="1"/>
</dbReference>
<evidence type="ECO:0000256" key="1">
    <source>
        <dbReference type="ARBA" id="ARBA00004496"/>
    </source>
</evidence>
<dbReference type="InterPro" id="IPR002575">
    <property type="entry name" value="Aminoglycoside_PTrfase"/>
</dbReference>
<reference evidence="14" key="1">
    <citation type="journal article" date="2019" name="Int. J. Syst. Evol. Microbiol.">
        <title>The Global Catalogue of Microorganisms (GCM) 10K type strain sequencing project: providing services to taxonomists for standard genome sequencing and annotation.</title>
        <authorList>
            <consortium name="The Broad Institute Genomics Platform"/>
            <consortium name="The Broad Institute Genome Sequencing Center for Infectious Disease"/>
            <person name="Wu L."/>
            <person name="Ma J."/>
        </authorList>
    </citation>
    <scope>NUCLEOTIDE SEQUENCE [LARGE SCALE GENOMIC DNA]</scope>
    <source>
        <strain evidence="14">NBRC 107710</strain>
    </source>
</reference>
<keyword evidence="6" id="KW-0479">Metal-binding</keyword>
<keyword evidence="14" id="KW-1185">Reference proteome</keyword>
<name>A0ABQ6D7V6_9HYPH</name>
<evidence type="ECO:0000256" key="11">
    <source>
        <dbReference type="SAM" id="MobiDB-lite"/>
    </source>
</evidence>
<keyword evidence="5" id="KW-0819">tRNA processing</keyword>
<gene>
    <name evidence="13" type="ORF">GCM10007884_26530</name>
</gene>
<dbReference type="EMBL" id="BSPG01000013">
    <property type="protein sequence ID" value="GLS44665.1"/>
    <property type="molecule type" value="Genomic_DNA"/>
</dbReference>
<evidence type="ECO:0000256" key="2">
    <source>
        <dbReference type="ARBA" id="ARBA00007599"/>
    </source>
</evidence>
<dbReference type="Gene3D" id="3.90.1200.10">
    <property type="match status" value="1"/>
</dbReference>
<protein>
    <recommendedName>
        <fullName evidence="3">tRNA threonylcarbamoyladenosine biosynthesis protein TsaE</fullName>
    </recommendedName>
    <alternativeName>
        <fullName evidence="10">t(6)A37 threonylcarbamoyladenosine biosynthesis protein TsaE</fullName>
    </alternativeName>
</protein>
<dbReference type="PANTHER" id="PTHR33540">
    <property type="entry name" value="TRNA THREONYLCARBAMOYLADENOSINE BIOSYNTHESIS PROTEIN TSAE"/>
    <property type="match status" value="1"/>
</dbReference>
<dbReference type="SUPFAM" id="SSF56112">
    <property type="entry name" value="Protein kinase-like (PK-like)"/>
    <property type="match status" value="1"/>
</dbReference>
<evidence type="ECO:0000256" key="5">
    <source>
        <dbReference type="ARBA" id="ARBA00022694"/>
    </source>
</evidence>
<evidence type="ECO:0000256" key="6">
    <source>
        <dbReference type="ARBA" id="ARBA00022723"/>
    </source>
</evidence>
<accession>A0ABQ6D7V6</accession>
<feature type="region of interest" description="Disordered" evidence="11">
    <location>
        <begin position="1"/>
        <end position="20"/>
    </location>
</feature>
<evidence type="ECO:0000256" key="8">
    <source>
        <dbReference type="ARBA" id="ARBA00022840"/>
    </source>
</evidence>
<proteinExistence type="inferred from homology"/>
<dbReference type="NCBIfam" id="TIGR00150">
    <property type="entry name" value="T6A_YjeE"/>
    <property type="match status" value="1"/>
</dbReference>
<dbReference type="Proteomes" id="UP001156881">
    <property type="component" value="Unassembled WGS sequence"/>
</dbReference>
<keyword evidence="7" id="KW-0547">Nucleotide-binding</keyword>
<comment type="subcellular location">
    <subcellularLocation>
        <location evidence="1">Cytoplasm</location>
    </subcellularLocation>
</comment>
<dbReference type="InterPro" id="IPR003442">
    <property type="entry name" value="T6A_TsaE"/>
</dbReference>
<comment type="caution">
    <text evidence="13">The sequence shown here is derived from an EMBL/GenBank/DDBJ whole genome shotgun (WGS) entry which is preliminary data.</text>
</comment>
<dbReference type="RefSeq" id="WP_183501901.1">
    <property type="nucleotide sequence ID" value="NZ_BSPG01000013.1"/>
</dbReference>
<dbReference type="Gene3D" id="3.40.50.300">
    <property type="entry name" value="P-loop containing nucleotide triphosphate hydrolases"/>
    <property type="match status" value="1"/>
</dbReference>
<dbReference type="SUPFAM" id="SSF52540">
    <property type="entry name" value="P-loop containing nucleoside triphosphate hydrolases"/>
    <property type="match status" value="1"/>
</dbReference>
<evidence type="ECO:0000259" key="12">
    <source>
        <dbReference type="Pfam" id="PF01636"/>
    </source>
</evidence>
<dbReference type="Gene3D" id="3.30.200.20">
    <property type="entry name" value="Phosphorylase Kinase, domain 1"/>
    <property type="match status" value="1"/>
</dbReference>
<sequence>MADPRGGPGAEESAVNEDRETIQGVQGAEAEAAALKPWEIVLPEEGATEDLGAFLAGMLVPGDLVALSGGLGGGKTVLARAMIRELTGDYDLEVPSPTFTLIQPYEAKPRGDQPGAAIIHADLYRLRGPDELVELGFDEITEAAITLVEWPERMEPRATPILTVELSLRPEFGEGARFVRIDGLNSMRARLERARAIRALLGRSGWDEAERQFMQGDASARAYERLVKPDGSSAVLMIAPARADGPPVRGGKPYSAIVKLAENVDAFVAMDRGLRALGFSAPKIYAEDREQGLLIIEDLGREPVVENGAPRPERYSEAVRLLARLHATELPPVLPVADGIDHHLPPYDLEALLFEAELMPEWYTAHKGSSLDETGRREFLALWTDALNDLLAEPPTWTLRDYHSPNLIWLPDRDGLERVGVIDFQDAVLGHPAYDLASLLQDARVDASADFELRLLGLYIRERRARDQNFDMQAFARAYAVLAAQRATKILGIFARLNKRDGKPGYLAHLPRIESYLARNLAHPALESLRAWHARHLPDLVG</sequence>
<organism evidence="13 14">
    <name type="scientific">Methylobacterium brachythecii</name>
    <dbReference type="NCBI Taxonomy" id="1176177"/>
    <lineage>
        <taxon>Bacteria</taxon>
        <taxon>Pseudomonadati</taxon>
        <taxon>Pseudomonadota</taxon>
        <taxon>Alphaproteobacteria</taxon>
        <taxon>Hyphomicrobiales</taxon>
        <taxon>Methylobacteriaceae</taxon>
        <taxon>Methylobacterium</taxon>
    </lineage>
</organism>
<keyword evidence="4" id="KW-0963">Cytoplasm</keyword>
<dbReference type="InterPro" id="IPR027417">
    <property type="entry name" value="P-loop_NTPase"/>
</dbReference>
<keyword evidence="9" id="KW-0460">Magnesium</keyword>
<dbReference type="PANTHER" id="PTHR33540:SF2">
    <property type="entry name" value="TRNA THREONYLCARBAMOYLADENOSINE BIOSYNTHESIS PROTEIN TSAE"/>
    <property type="match status" value="1"/>
</dbReference>
<dbReference type="Pfam" id="PF01636">
    <property type="entry name" value="APH"/>
    <property type="match status" value="1"/>
</dbReference>
<dbReference type="InterPro" id="IPR011009">
    <property type="entry name" value="Kinase-like_dom_sf"/>
</dbReference>
<feature type="domain" description="Aminoglycoside phosphotransferase" evidence="12">
    <location>
        <begin position="215"/>
        <end position="464"/>
    </location>
</feature>
<evidence type="ECO:0000313" key="14">
    <source>
        <dbReference type="Proteomes" id="UP001156881"/>
    </source>
</evidence>
<evidence type="ECO:0000256" key="3">
    <source>
        <dbReference type="ARBA" id="ARBA00019010"/>
    </source>
</evidence>
<evidence type="ECO:0000256" key="10">
    <source>
        <dbReference type="ARBA" id="ARBA00032441"/>
    </source>
</evidence>
<keyword evidence="8" id="KW-0067">ATP-binding</keyword>
<evidence type="ECO:0000256" key="4">
    <source>
        <dbReference type="ARBA" id="ARBA00022490"/>
    </source>
</evidence>
<evidence type="ECO:0000256" key="7">
    <source>
        <dbReference type="ARBA" id="ARBA00022741"/>
    </source>
</evidence>